<organism evidence="8 9">
    <name type="scientific">Methanosphaera stadtmanae</name>
    <dbReference type="NCBI Taxonomy" id="2317"/>
    <lineage>
        <taxon>Archaea</taxon>
        <taxon>Methanobacteriati</taxon>
        <taxon>Methanobacteriota</taxon>
        <taxon>Methanomada group</taxon>
        <taxon>Methanobacteria</taxon>
        <taxon>Methanobacteriales</taxon>
        <taxon>Methanobacteriaceae</taxon>
        <taxon>Methanosphaera</taxon>
    </lineage>
</organism>
<keyword evidence="5" id="KW-0732">Signal</keyword>
<evidence type="ECO:0000256" key="2">
    <source>
        <dbReference type="ARBA" id="ARBA00004442"/>
    </source>
</evidence>
<comment type="caution">
    <text evidence="8">The sequence shown here is derived from an EMBL/GenBank/DDBJ whole genome shotgun (WGS) entry which is preliminary data.</text>
</comment>
<reference evidence="8 9" key="1">
    <citation type="submission" date="2017-05" db="EMBL/GenBank/DDBJ databases">
        <title>Host range expansion of the Methanosphaera genus to humans and monogastric animals involves recent and extensive reduction in genome content.</title>
        <authorList>
            <person name="Hoedt E.C."/>
            <person name="Volmer J.G."/>
            <person name="Parks D.H."/>
            <person name="Rosewarne C.P."/>
            <person name="Denman S.E."/>
            <person name="Mcsweeney C.S."/>
            <person name="O Cuiv P."/>
            <person name="Hugenholtz P."/>
            <person name="Tyson G.W."/>
            <person name="Morrison M."/>
        </authorList>
    </citation>
    <scope>NUCLEOTIDE SEQUENCE [LARGE SCALE GENOMIC DNA]</scope>
    <source>
        <strain evidence="8 9">PA5</strain>
    </source>
</reference>
<evidence type="ECO:0000313" key="8">
    <source>
        <dbReference type="EMBL" id="RAP03196.1"/>
    </source>
</evidence>
<dbReference type="EMBL" id="NGJK01000033">
    <property type="protein sequence ID" value="RAP03196.1"/>
    <property type="molecule type" value="Genomic_DNA"/>
</dbReference>
<keyword evidence="6" id="KW-0472">Membrane</keyword>
<evidence type="ECO:0008006" key="10">
    <source>
        <dbReference type="Google" id="ProtNLM"/>
    </source>
</evidence>
<comment type="subcellular location">
    <subcellularLocation>
        <location evidence="1">Cell envelope</location>
    </subcellularLocation>
    <subcellularLocation>
        <location evidence="2">Cell outer membrane</location>
    </subcellularLocation>
    <subcellularLocation>
        <location evidence="3">Secreted</location>
    </subcellularLocation>
</comment>
<accession>A0A328Q6H2</accession>
<dbReference type="InterPro" id="IPR006626">
    <property type="entry name" value="PbH1"/>
</dbReference>
<dbReference type="Gene3D" id="2.160.20.10">
    <property type="entry name" value="Single-stranded right-handed beta-helix, Pectin lyase-like"/>
    <property type="match status" value="3"/>
</dbReference>
<dbReference type="RefSeq" id="WP_112149469.1">
    <property type="nucleotide sequence ID" value="NZ_NGJK01000033.1"/>
</dbReference>
<name>A0A328Q6H2_9EURY</name>
<dbReference type="GO" id="GO:0005576">
    <property type="term" value="C:extracellular region"/>
    <property type="evidence" value="ECO:0007669"/>
    <property type="project" value="UniProtKB-SubCell"/>
</dbReference>
<evidence type="ECO:0000313" key="9">
    <source>
        <dbReference type="Proteomes" id="UP000248557"/>
    </source>
</evidence>
<evidence type="ECO:0000256" key="5">
    <source>
        <dbReference type="ARBA" id="ARBA00022729"/>
    </source>
</evidence>
<dbReference type="InterPro" id="IPR012334">
    <property type="entry name" value="Pectin_lyas_fold"/>
</dbReference>
<dbReference type="Gene3D" id="2.60.40.10">
    <property type="entry name" value="Immunoglobulins"/>
    <property type="match status" value="2"/>
</dbReference>
<evidence type="ECO:0000256" key="7">
    <source>
        <dbReference type="ARBA" id="ARBA00023237"/>
    </source>
</evidence>
<gene>
    <name evidence="8" type="ORF">CA615_03465</name>
</gene>
<keyword evidence="7" id="KW-0998">Cell outer membrane</keyword>
<proteinExistence type="predicted"/>
<dbReference type="Proteomes" id="UP000248557">
    <property type="component" value="Unassembled WGS sequence"/>
</dbReference>
<sequence length="2153" mass="236959">MKNKILISSIFLIVLLLFSLSTITAVDTNTTNMNTIEKQTTDTTKSTLNIVSNNDNNELKFNTTKKEIIPKNKEIKTKTSSIKEHGIANTKTLKKNNEVSYYVSTTGSDNNTGSKDNPYKTIQYAIDKTTTNNTYNIFIKSGNYTGVGNTNLTVNGNHKINFIGEGINKTILDGEANYVIDPNPGYVWESSKIWWPYINATGNYGMTITKGNGHISIYNLSIAHMWSPGGSSISAYPHATIDNYGNLSINSVEFHENYAGVGAGVRNNYGATLLVNNSLFEENHKSSSTGNNGIIYNNGTATILNSLFNHNYARWGTILNDNNITMINTTLSNGIGYDGKSGYKYGSGFACNSGGADFYLPGFFLTYNNIINCTFIKNDQSDIYGYQGNIYAYGNKFINSTGIRLIDSQNSNITYNIINNSMEDIVESTISTTLTTGARTYAIDAQITSNNLTIINNTISMDRGTAISIKKGNIINNTIIMYGPSYVIKKAIEVSGSNSTITNNIINEYIELKGNSNIITKNNIETTSNYAISVYNSAINNTIVENNLVSKELIGDYAVYGNNIKNTIINNTPMPNSDDLYVSPIVNEARNGTMDNPTSLTDALERITSTGTIYLFSKNKKYDLLNSVIINETTVKNTKTVRIKGILNNTPVSGNNKTQLFNIKEGFTVILDNLKFINGTSSNGGIIYSEGNLTVTSSIFQDSYADNGGAVFINKSGNLILKNNSFKNISSLNETLIFNSIGNNLLENNTYENCDIKLKKFTITASTSNPNPILVNNTITVNIDNVILENPTYYDSNITNNINYSIYRNDILLDTITTTSYTLNSTIPTNITTYIISNFSKEKSNTLTFNIIYLKAKAITSNTPTTIVFINEDIHITTTLIDEFNQPVTSGVISYYNNTILMGTVEVINGSARLTLNKTSNIGTTEITIKYTDASNIYENHTNKTSLVILDNVYVSSEVTQPASGSIDNPTTLTDALSKIKDEKTIYLLNGIYYINNQITISKNTTNATTFNIIGQKDVTFFGQNKSSMLNITKDFTIKITNITFRNINKEGLYGAIVNMGKLTLINTTFLNNYNEYAEGTALHNYNGTVIIENSSFINNTGKNGGVIFSKGNLSISNTLFTNNSAEYGGIIYSAGYVQRIMLYPGFFIYKVMSGNLTISNTTFNNSIAKEDYGAIYFLGIDLVLENNTFSNIQSKNETIVIKEITNRIMKNNVYINCSINSTIQISSDATNPSPMKVNDTLKFNIDNIKIKNPRNYDDNITSSIKYNIYLNNIKIDTTDYNPNSFNIIPTIHDTVTLYVIPTFTKTKSNTLILDVEIYGLKNTIIKAENTVSYSDENTTINISVTDKLGTLVSDGGIIRIYENNILLGEAPTHNGVAIIKINPLSTGIHNITIKYIGTETGIYNNQTNTSSIFSLGKHVYVSPDVTEIQEGTLSNPTTLNDALSKVGNYGTIHLLYGTNGIYFINEPIYVAYGYLHSTTNNINIIAQNRVIFDGSGNNMRIMSIIYRNVSMTNISFINSRSIVNNGNLTLIDCIFDNNTAEIKNGGAIENNGHLIIINSTFINNKAINGGAISNGGTIETKGKILFKNNVAEQGGAISNNNFGKIDMNGEILFINNTVKGNDNVYAGAIYNLGNITLTGNTLFINNTASGNSIIYGGAIYNKGNITSIGNTTFNNNKVIAVTAGSGGSIYSLSGVLIFEGNNTFNNNEATTNGGAIQLPTSNTKLILNNNTIFSNNKAYESGGAMSIVTALFEINGNITFRNNSADKGGALYLVGSKYIPRKYNIVNAIFLDNKAFIEGGAIYTNYINLTLENNTFTNIISPSETLFLNTTGTNILSNNTYINCSILTTPIILNSNKSPNFLLKINSTIILMLEQFELINPSYYDSNILDNVSYNIYRNDELIKNSDSMIYNLIVDTDRQITTYIIPSILSTKSNILTFKVQSYTNVIIDPVIAQVGDIINLRAQVTDSEGNPVSNGRVIFKVNGKTIRDNNGNIIYVQVINGIAILENYRVPTTWIKSKPVLNAVYGGNNQYITGRTNNTIPMNITKKEVSMTMTTNTTTVKPGQTIKITVKITEKDANVNEGQVLFKVNGKTMRDNKGYIVYHEVKDGLVTITYTIPENARARDYTFTCVYGHKLYNRNDINSTITVVKN</sequence>
<evidence type="ECO:0000256" key="6">
    <source>
        <dbReference type="ARBA" id="ARBA00023136"/>
    </source>
</evidence>
<dbReference type="InterPro" id="IPR003368">
    <property type="entry name" value="POMP_repeat"/>
</dbReference>
<evidence type="ECO:0000256" key="1">
    <source>
        <dbReference type="ARBA" id="ARBA00004196"/>
    </source>
</evidence>
<dbReference type="Pfam" id="PF02415">
    <property type="entry name" value="Chlam_PMP"/>
    <property type="match status" value="2"/>
</dbReference>
<evidence type="ECO:0000256" key="4">
    <source>
        <dbReference type="ARBA" id="ARBA00022525"/>
    </source>
</evidence>
<evidence type="ECO:0000256" key="3">
    <source>
        <dbReference type="ARBA" id="ARBA00004613"/>
    </source>
</evidence>
<keyword evidence="4" id="KW-0964">Secreted</keyword>
<dbReference type="SMART" id="SM00710">
    <property type="entry name" value="PbH1"/>
    <property type="match status" value="15"/>
</dbReference>
<dbReference type="InterPro" id="IPR013783">
    <property type="entry name" value="Ig-like_fold"/>
</dbReference>
<dbReference type="InterPro" id="IPR011050">
    <property type="entry name" value="Pectin_lyase_fold/virulence"/>
</dbReference>
<protein>
    <recommendedName>
        <fullName evidence="10">Member of asn/thr-rich large protein family</fullName>
    </recommendedName>
</protein>
<dbReference type="SUPFAM" id="SSF51126">
    <property type="entry name" value="Pectin lyase-like"/>
    <property type="match status" value="5"/>
</dbReference>